<evidence type="ECO:0000256" key="3">
    <source>
        <dbReference type="ARBA" id="ARBA00022679"/>
    </source>
</evidence>
<comment type="cofactor">
    <cofactor evidence="1 8">
        <name>pyridoxal 5'-phosphate</name>
        <dbReference type="ChEBI" id="CHEBI:597326"/>
    </cofactor>
</comment>
<dbReference type="Gene3D" id="3.90.1150.10">
    <property type="entry name" value="Aspartate Aminotransferase, domain 1"/>
    <property type="match status" value="1"/>
</dbReference>
<dbReference type="GO" id="GO:0030170">
    <property type="term" value="F:pyridoxal phosphate binding"/>
    <property type="evidence" value="ECO:0007669"/>
    <property type="project" value="InterPro"/>
</dbReference>
<evidence type="ECO:0000256" key="7">
    <source>
        <dbReference type="PIRSR" id="PIRSR001434-2"/>
    </source>
</evidence>
<dbReference type="PIRSF" id="PIRSF001434">
    <property type="entry name" value="CGS"/>
    <property type="match status" value="1"/>
</dbReference>
<evidence type="ECO:0000256" key="5">
    <source>
        <dbReference type="ARBA" id="ARBA00060995"/>
    </source>
</evidence>
<dbReference type="NCBIfam" id="TIGR01326">
    <property type="entry name" value="OAH_OAS_sulfhy"/>
    <property type="match status" value="1"/>
</dbReference>
<dbReference type="CDD" id="cd00614">
    <property type="entry name" value="CGS_like"/>
    <property type="match status" value="1"/>
</dbReference>
<dbReference type="GO" id="GO:0004124">
    <property type="term" value="F:cysteine synthase activity"/>
    <property type="evidence" value="ECO:0007669"/>
    <property type="project" value="TreeGrafter"/>
</dbReference>
<dbReference type="SUPFAM" id="SSF53383">
    <property type="entry name" value="PLP-dependent transferases"/>
    <property type="match status" value="1"/>
</dbReference>
<dbReference type="InterPro" id="IPR000277">
    <property type="entry name" value="Cys/Met-Metab_PyrdxlP-dep_enz"/>
</dbReference>
<dbReference type="InterPro" id="IPR015422">
    <property type="entry name" value="PyrdxlP-dep_Trfase_small"/>
</dbReference>
<proteinExistence type="inferred from homology"/>
<dbReference type="Pfam" id="PF01053">
    <property type="entry name" value="Cys_Met_Meta_PP"/>
    <property type="match status" value="1"/>
</dbReference>
<keyword evidence="4 7" id="KW-0663">Pyridoxal phosphate</keyword>
<accession>A0A1W1V2N0</accession>
<reference evidence="9 10" key="1">
    <citation type="submission" date="2017-04" db="EMBL/GenBank/DDBJ databases">
        <authorList>
            <person name="Afonso C.L."/>
            <person name="Miller P.J."/>
            <person name="Scott M.A."/>
            <person name="Spackman E."/>
            <person name="Goraichik I."/>
            <person name="Dimitrov K.M."/>
            <person name="Suarez D.L."/>
            <person name="Swayne D.E."/>
        </authorList>
    </citation>
    <scope>NUCLEOTIDE SEQUENCE [LARGE SCALE GENOMIC DNA]</scope>
    <source>
        <strain evidence="9 10">DSM 11270</strain>
    </source>
</reference>
<dbReference type="GO" id="GO:0019346">
    <property type="term" value="P:transsulfuration"/>
    <property type="evidence" value="ECO:0007669"/>
    <property type="project" value="InterPro"/>
</dbReference>
<evidence type="ECO:0000256" key="8">
    <source>
        <dbReference type="RuleBase" id="RU362118"/>
    </source>
</evidence>
<dbReference type="PANTHER" id="PTHR43797">
    <property type="entry name" value="HOMOCYSTEINE/CYSTEINE SYNTHASE"/>
    <property type="match status" value="1"/>
</dbReference>
<dbReference type="PANTHER" id="PTHR43797:SF3">
    <property type="entry name" value="O-ACETYLHOMOSERINE SULFHYDRYLASE"/>
    <property type="match status" value="1"/>
</dbReference>
<dbReference type="Gene3D" id="3.40.640.10">
    <property type="entry name" value="Type I PLP-dependent aspartate aminotransferase-like (Major domain)"/>
    <property type="match status" value="1"/>
</dbReference>
<evidence type="ECO:0000256" key="1">
    <source>
        <dbReference type="ARBA" id="ARBA00001933"/>
    </source>
</evidence>
<dbReference type="FunFam" id="3.40.640.10:FF:000035">
    <property type="entry name" value="O-succinylhomoserine sulfhydrylase"/>
    <property type="match status" value="1"/>
</dbReference>
<name>A0A1W1V2N0_DESTI</name>
<comment type="similarity">
    <text evidence="5">Belongs to the trans-sulfuration enzymes family. MetZ subfamily.</text>
</comment>
<organism evidence="9 10">
    <name type="scientific">Desulfonispora thiosulfatigenes DSM 11270</name>
    <dbReference type="NCBI Taxonomy" id="656914"/>
    <lineage>
        <taxon>Bacteria</taxon>
        <taxon>Bacillati</taxon>
        <taxon>Bacillota</taxon>
        <taxon>Clostridia</taxon>
        <taxon>Eubacteriales</taxon>
        <taxon>Peptococcaceae</taxon>
        <taxon>Desulfonispora</taxon>
    </lineage>
</organism>
<keyword evidence="10" id="KW-1185">Reference proteome</keyword>
<evidence type="ECO:0000313" key="10">
    <source>
        <dbReference type="Proteomes" id="UP000192731"/>
    </source>
</evidence>
<protein>
    <recommendedName>
        <fullName evidence="6">O-succinylhomoserine sulfhydrylase</fullName>
    </recommendedName>
</protein>
<sequence length="423" mass="46344">MKKEWGLGTRSVQGGYEPKAGEPRVLPLYQSTTYKYDDVDQVARLFDLEENGHMYSRISNPTVAALEEKVNMLEGGVGALATSSGQAASTLALLNICGAGSHVIAISTLYGGTYNLFAVTLKKIGIEVTFVDPELSAEEIEKHFCVNTRAIFTESIGNPGLNVLDFEKFAQIAKAKDVPLIVDNTFPTPYLCRPFEHGANIVIHSTTKYIDGHASSVGGIIVDGGNFNWNTGKYPEITEPDPSYHGLSYTETFGDAAYIVKARVTLMRDYGSCMSPFNAYLTNIGLETLHLRMERHSENTLKLAEFLEKHENVAWVNYPGLENHPSYALAQKYLPKGASGVLTFGVKGGYEAGKKFMNSLKLAALVVHVADVRSSVLHPASMTHRQLTEEQQIACGITPDLIRVSVGIEDIEDIIKDFDQALK</sequence>
<feature type="modified residue" description="N6-(pyridoxal phosphate)lysine" evidence="7">
    <location>
        <position position="208"/>
    </location>
</feature>
<dbReference type="Proteomes" id="UP000192731">
    <property type="component" value="Unassembled WGS sequence"/>
</dbReference>
<evidence type="ECO:0000313" key="9">
    <source>
        <dbReference type="EMBL" id="SMB87281.1"/>
    </source>
</evidence>
<gene>
    <name evidence="9" type="ORF">SAMN00017405_1267</name>
</gene>
<dbReference type="GO" id="GO:0003961">
    <property type="term" value="F:O-acetylhomoserine aminocarboxypropyltransferase activity"/>
    <property type="evidence" value="ECO:0007669"/>
    <property type="project" value="TreeGrafter"/>
</dbReference>
<dbReference type="AlphaFoldDB" id="A0A1W1V2N0"/>
<evidence type="ECO:0000256" key="4">
    <source>
        <dbReference type="ARBA" id="ARBA00022898"/>
    </source>
</evidence>
<comment type="subunit">
    <text evidence="2">Homotetramer.</text>
</comment>
<dbReference type="GO" id="GO:0006535">
    <property type="term" value="P:cysteine biosynthetic process from serine"/>
    <property type="evidence" value="ECO:0007669"/>
    <property type="project" value="TreeGrafter"/>
</dbReference>
<dbReference type="OrthoDB" id="9780685at2"/>
<evidence type="ECO:0000256" key="6">
    <source>
        <dbReference type="ARBA" id="ARBA00071157"/>
    </source>
</evidence>
<keyword evidence="3" id="KW-0808">Transferase</keyword>
<dbReference type="InterPro" id="IPR006235">
    <property type="entry name" value="OAc-hSer/O-AcSer_sulfhydrylase"/>
</dbReference>
<dbReference type="InterPro" id="IPR015424">
    <property type="entry name" value="PyrdxlP-dep_Trfase"/>
</dbReference>
<dbReference type="InterPro" id="IPR015421">
    <property type="entry name" value="PyrdxlP-dep_Trfase_major"/>
</dbReference>
<dbReference type="GO" id="GO:0071269">
    <property type="term" value="P:L-homocysteine biosynthetic process"/>
    <property type="evidence" value="ECO:0007669"/>
    <property type="project" value="TreeGrafter"/>
</dbReference>
<dbReference type="STRING" id="656914.SAMN00017405_1267"/>
<dbReference type="GO" id="GO:0005737">
    <property type="term" value="C:cytoplasm"/>
    <property type="evidence" value="ECO:0007669"/>
    <property type="project" value="TreeGrafter"/>
</dbReference>
<dbReference type="FunFam" id="3.90.1150.10:FF:000033">
    <property type="entry name" value="Cystathionine gamma-synthase"/>
    <property type="match status" value="1"/>
</dbReference>
<evidence type="ECO:0000256" key="2">
    <source>
        <dbReference type="ARBA" id="ARBA00011881"/>
    </source>
</evidence>
<dbReference type="EMBL" id="FWWT01000013">
    <property type="protein sequence ID" value="SMB87281.1"/>
    <property type="molecule type" value="Genomic_DNA"/>
</dbReference>